<protein>
    <recommendedName>
        <fullName evidence="3">N-acetyltransferase domain-containing protein</fullName>
    </recommendedName>
</protein>
<evidence type="ECO:0000313" key="5">
    <source>
        <dbReference type="Proteomes" id="UP000679992"/>
    </source>
</evidence>
<keyword evidence="1" id="KW-0808">Transferase</keyword>
<evidence type="ECO:0000313" key="4">
    <source>
        <dbReference type="EMBL" id="GIP53325.1"/>
    </source>
</evidence>
<dbReference type="Gene3D" id="3.40.630.30">
    <property type="match status" value="1"/>
</dbReference>
<dbReference type="PANTHER" id="PTHR43420">
    <property type="entry name" value="ACETYLTRANSFERASE"/>
    <property type="match status" value="1"/>
</dbReference>
<dbReference type="EMBL" id="BOSL01000006">
    <property type="protein sequence ID" value="GIP53325.1"/>
    <property type="molecule type" value="Genomic_DNA"/>
</dbReference>
<sequence length="154" mass="18737">MHIRLAHKNDIEQLIRMRWDFTNEYRNTKIEEDQYQEFHLECKSFLEDILEGDRWFVWIAESNGRILSHIYIELIFKVPRPGKKTSPFTYMTNVYTVPDHRGKGIGSRLLKNIEEWAKTNEYEFIIVWPSEWSVDFYERNGYKHCKEPMELITE</sequence>
<dbReference type="PANTHER" id="PTHR43420:SF47">
    <property type="entry name" value="N-ACETYLTRANSFERASE DOMAIN-CONTAINING PROTEIN"/>
    <property type="match status" value="1"/>
</dbReference>
<keyword evidence="2" id="KW-0012">Acyltransferase</keyword>
<dbReference type="Proteomes" id="UP000679992">
    <property type="component" value="Unassembled WGS sequence"/>
</dbReference>
<dbReference type="PROSITE" id="PS51186">
    <property type="entry name" value="GNAT"/>
    <property type="match status" value="1"/>
</dbReference>
<dbReference type="InterPro" id="IPR050680">
    <property type="entry name" value="YpeA/RimI_acetyltransf"/>
</dbReference>
<reference evidence="4 5" key="1">
    <citation type="submission" date="2021-03" db="EMBL/GenBank/DDBJ databases">
        <title>Antimicrobial resistance genes in bacteria isolated from Japanese honey, and their potential for conferring macrolide and lincosamide resistance in the American foulbrood pathogen Paenibacillus larvae.</title>
        <authorList>
            <person name="Okamoto M."/>
            <person name="Kumagai M."/>
            <person name="Kanamori H."/>
            <person name="Takamatsu D."/>
        </authorList>
    </citation>
    <scope>NUCLEOTIDE SEQUENCE [LARGE SCALE GENOMIC DNA]</scope>
    <source>
        <strain evidence="4 5">J42TS3</strain>
    </source>
</reference>
<feature type="domain" description="N-acetyltransferase" evidence="3">
    <location>
        <begin position="1"/>
        <end position="154"/>
    </location>
</feature>
<dbReference type="InterPro" id="IPR016181">
    <property type="entry name" value="Acyl_CoA_acyltransferase"/>
</dbReference>
<evidence type="ECO:0000256" key="1">
    <source>
        <dbReference type="ARBA" id="ARBA00022679"/>
    </source>
</evidence>
<evidence type="ECO:0000256" key="2">
    <source>
        <dbReference type="ARBA" id="ARBA00023315"/>
    </source>
</evidence>
<dbReference type="Pfam" id="PF00583">
    <property type="entry name" value="Acetyltransf_1"/>
    <property type="match status" value="1"/>
</dbReference>
<dbReference type="SUPFAM" id="SSF55729">
    <property type="entry name" value="Acyl-CoA N-acyltransferases (Nat)"/>
    <property type="match status" value="1"/>
</dbReference>
<name>A0ABQ4MBG3_9BACL</name>
<keyword evidence="5" id="KW-1185">Reference proteome</keyword>
<dbReference type="InterPro" id="IPR000182">
    <property type="entry name" value="GNAT_dom"/>
</dbReference>
<organism evidence="4 5">
    <name type="scientific">Paenibacillus vini</name>
    <dbReference type="NCBI Taxonomy" id="1476024"/>
    <lineage>
        <taxon>Bacteria</taxon>
        <taxon>Bacillati</taxon>
        <taxon>Bacillota</taxon>
        <taxon>Bacilli</taxon>
        <taxon>Bacillales</taxon>
        <taxon>Paenibacillaceae</taxon>
        <taxon>Paenibacillus</taxon>
    </lineage>
</organism>
<comment type="caution">
    <text evidence="4">The sequence shown here is derived from an EMBL/GenBank/DDBJ whole genome shotgun (WGS) entry which is preliminary data.</text>
</comment>
<dbReference type="CDD" id="cd04301">
    <property type="entry name" value="NAT_SF"/>
    <property type="match status" value="1"/>
</dbReference>
<dbReference type="RefSeq" id="WP_213654914.1">
    <property type="nucleotide sequence ID" value="NZ_BOSL01000006.1"/>
</dbReference>
<proteinExistence type="predicted"/>
<accession>A0ABQ4MBG3</accession>
<gene>
    <name evidence="4" type="ORF">J42TS3_23600</name>
</gene>
<evidence type="ECO:0000259" key="3">
    <source>
        <dbReference type="PROSITE" id="PS51186"/>
    </source>
</evidence>